<evidence type="ECO:0000313" key="5">
    <source>
        <dbReference type="Proteomes" id="UP000251942"/>
    </source>
</evidence>
<proteinExistence type="predicted"/>
<reference evidence="3 5" key="2">
    <citation type="submission" date="2018-06" db="EMBL/GenBank/DDBJ databases">
        <authorList>
            <consortium name="Pathogen Informatics"/>
            <person name="Doyle S."/>
        </authorList>
    </citation>
    <scope>NUCLEOTIDE SEQUENCE [LARGE SCALE GENOMIC DNA]</scope>
    <source>
        <strain evidence="3 5">NCTC12022</strain>
    </source>
</reference>
<dbReference type="Proteomes" id="UP000054698">
    <property type="component" value="Unassembled WGS sequence"/>
</dbReference>
<dbReference type="STRING" id="453.Lfee_2270"/>
<sequence length="170" mass="19009">MDMVVLSLIVVGCSIVVFFSQEFGNAFKKLFAIRGMKLLLPLILTTALIVYYEHWVLWGLLHFQTILQGCVTLFAGWLPFQTGASSVAKVLILFVSSILPVFALHVWLKKKTYQSFKHAYVTSTMIWLLVAILLIVSYQATIAYVENLLQPAAKVVTGLTQNSTFEATFA</sequence>
<dbReference type="PATRIC" id="fig|453.4.peg.2486"/>
<evidence type="ECO:0000313" key="3">
    <source>
        <dbReference type="EMBL" id="SPX60333.1"/>
    </source>
</evidence>
<dbReference type="RefSeq" id="WP_058446913.1">
    <property type="nucleotide sequence ID" value="NZ_CAAAHT010000016.1"/>
</dbReference>
<organism evidence="2 4">
    <name type="scientific">Legionella feeleii</name>
    <dbReference type="NCBI Taxonomy" id="453"/>
    <lineage>
        <taxon>Bacteria</taxon>
        <taxon>Pseudomonadati</taxon>
        <taxon>Pseudomonadota</taxon>
        <taxon>Gammaproteobacteria</taxon>
        <taxon>Legionellales</taxon>
        <taxon>Legionellaceae</taxon>
        <taxon>Legionella</taxon>
    </lineage>
</organism>
<evidence type="ECO:0000313" key="2">
    <source>
        <dbReference type="EMBL" id="KTC95908.1"/>
    </source>
</evidence>
<dbReference type="EMBL" id="UASS01000008">
    <property type="protein sequence ID" value="SPX60333.1"/>
    <property type="molecule type" value="Genomic_DNA"/>
</dbReference>
<accession>A0A0W0TJX3</accession>
<protein>
    <submittedName>
        <fullName evidence="2">Uncharacterized protein</fullName>
    </submittedName>
</protein>
<evidence type="ECO:0000313" key="4">
    <source>
        <dbReference type="Proteomes" id="UP000054698"/>
    </source>
</evidence>
<feature type="transmembrane region" description="Helical" evidence="1">
    <location>
        <begin position="86"/>
        <end position="108"/>
    </location>
</feature>
<evidence type="ECO:0000256" key="1">
    <source>
        <dbReference type="SAM" id="Phobius"/>
    </source>
</evidence>
<feature type="transmembrane region" description="Helical" evidence="1">
    <location>
        <begin position="59"/>
        <end position="80"/>
    </location>
</feature>
<keyword evidence="1" id="KW-0812">Transmembrane</keyword>
<feature type="transmembrane region" description="Helical" evidence="1">
    <location>
        <begin position="30"/>
        <end position="52"/>
    </location>
</feature>
<dbReference type="AlphaFoldDB" id="A0A0W0TJX3"/>
<dbReference type="EMBL" id="LNYB01000082">
    <property type="protein sequence ID" value="KTC95908.1"/>
    <property type="molecule type" value="Genomic_DNA"/>
</dbReference>
<dbReference type="OrthoDB" id="5653183at2"/>
<keyword evidence="4" id="KW-1185">Reference proteome</keyword>
<feature type="transmembrane region" description="Helical" evidence="1">
    <location>
        <begin position="120"/>
        <end position="140"/>
    </location>
</feature>
<keyword evidence="1" id="KW-1133">Transmembrane helix</keyword>
<gene>
    <name evidence="2" type="ORF">Lfee_2270</name>
    <name evidence="3" type="ORF">NCTC12022_01050</name>
</gene>
<reference evidence="2 4" key="1">
    <citation type="submission" date="2015-11" db="EMBL/GenBank/DDBJ databases">
        <title>Genomic analysis of 38 Legionella species identifies large and diverse effector repertoires.</title>
        <authorList>
            <person name="Burstein D."/>
            <person name="Amaro F."/>
            <person name="Zusman T."/>
            <person name="Lifshitz Z."/>
            <person name="Cohen O."/>
            <person name="Gilbert J.A."/>
            <person name="Pupko T."/>
            <person name="Shuman H.A."/>
            <person name="Segal G."/>
        </authorList>
    </citation>
    <scope>NUCLEOTIDE SEQUENCE [LARGE SCALE GENOMIC DNA]</scope>
    <source>
        <strain evidence="2 4">WO-44C</strain>
    </source>
</reference>
<dbReference type="Proteomes" id="UP000251942">
    <property type="component" value="Unassembled WGS sequence"/>
</dbReference>
<keyword evidence="1" id="KW-0472">Membrane</keyword>
<name>A0A0W0TJX3_9GAMM</name>